<reference evidence="7 10" key="1">
    <citation type="submission" date="2009-10" db="EMBL/GenBank/DDBJ databases">
        <title>Complete sequence of Fibrobacter succinogenes subsp. succinogenes S85.</title>
        <authorList>
            <consortium name="US DOE Joint Genome Institute"/>
            <person name="Lucas S."/>
            <person name="Copeland A."/>
            <person name="Lapidus A."/>
            <person name="Glavina del Rio T."/>
            <person name="Tice H."/>
            <person name="Bruce D."/>
            <person name="Goodwin L."/>
            <person name="Pitluck S."/>
            <person name="Chertkov O."/>
            <person name="Detter J.C."/>
            <person name="Han C."/>
            <person name="Tapia R."/>
            <person name="Larimer F."/>
            <person name="Land M."/>
            <person name="Hauser L."/>
            <person name="Kyrpides N."/>
            <person name="Mikhailova N."/>
            <person name="Weimer P.J."/>
            <person name="Stevenson D.M."/>
            <person name="Boyum J."/>
            <person name="Brumm P.I."/>
            <person name="Mead D."/>
        </authorList>
    </citation>
    <scope>NUCLEOTIDE SEQUENCE [LARGE SCALE GENOMIC DNA]</scope>
    <source>
        <strain evidence="10">ATCC 19169 / S85</strain>
        <strain evidence="7">S85</strain>
    </source>
</reference>
<evidence type="ECO:0000259" key="6">
    <source>
        <dbReference type="Pfam" id="PF20220"/>
    </source>
</evidence>
<feature type="coiled-coil region" evidence="2">
    <location>
        <begin position="2716"/>
        <end position="2755"/>
    </location>
</feature>
<dbReference type="InterPro" id="IPR041079">
    <property type="entry name" value="Neuraminidase-like"/>
</dbReference>
<dbReference type="Proteomes" id="UP000001497">
    <property type="component" value="Chromosome"/>
</dbReference>
<evidence type="ECO:0000259" key="4">
    <source>
        <dbReference type="Pfam" id="PF18276"/>
    </source>
</evidence>
<feature type="region of interest" description="Disordered" evidence="3">
    <location>
        <begin position="1272"/>
        <end position="1302"/>
    </location>
</feature>
<feature type="domain" description="Tc toxin complex TcA C-terminal TcB-binding" evidence="4">
    <location>
        <begin position="2880"/>
        <end position="3164"/>
    </location>
</feature>
<dbReference type="HOGENOM" id="CLU_225170_0_0_0"/>
<name>C9RNI8_FIBSS</name>
<dbReference type="eggNOG" id="COG3206">
    <property type="taxonomic scope" value="Bacteria"/>
</dbReference>
<reference evidence="8" key="3">
    <citation type="submission" date="2010-08" db="EMBL/GenBank/DDBJ databases">
        <authorList>
            <person name="Durkin A.S."/>
            <person name="Nelson K.E."/>
            <person name="Morrison M."/>
            <person name="Forsberg C.W."/>
            <person name="Wilson D.B."/>
            <person name="Russell J.B."/>
            <person name="Cann I.K.O."/>
            <person name="Mackie R.I."/>
            <person name="White B.A."/>
        </authorList>
    </citation>
    <scope>NUCLEOTIDE SEQUENCE</scope>
    <source>
        <strain evidence="8">S85</strain>
    </source>
</reference>
<sequence length="3318" mass="377705">MTYPVPYTWFISGRITYLNGNPFTTGIIKAFHVCNGTWSYLGESGFNEDGSYQITYSSANFQNGDPTIQHPDVKIQVFDYQGNIIWESGDLMAFESQQVFSFIIDQEQEGGSGQSGTQNPGGDNPGGDNPGGENPPQEIWKIAGTVAYDNGQLLTTGIVKAFDYYGDSNHYLSSAVIKFDGTFEISYTKDSFQRGDLDRTAPNLVLCVYDLTGNLLHTFNVDYPPTMDENVSIVIPQTIPTTQDNYVVYGRVVNHSGRPLKDVYVKAVCLDFVNTKNVHAFIYHALNSTAAITDENGCYEIVYSPSCLPHNIQIPSPDDPKDKISLFAKFYLKEDENSSVPVDSCPKWNYSNLVLDASRRQEINFTIDSLSTTLYSKFDELEKALKVYLTVVENETSILNKNGQPIALKEDKIQHFIDSSFKNVLPGFRERLNQEDAISYFRAYELVYRIQRYCSDLLESNKLFFYASCLFALCRKGFDSIAKLQSANRQQVQDCLLEAVSQSLITSDENEGSETNIESFISFWENLLGRSILSEKEKVDLDACDLLSLWNDTQTLPGVIADGSSQASPENAQSPLDNRVENLLRRFYDSEADVESFLENENPSASSSSVNEQEYLRLKLVFDLKNFYENFSDGIEQTYYTIVSIVNQDSSVEPSLKVLLDFDEEQWEQLVEDISSSYKQRSKEQKLALPVTFPGTTAEEQKSLYKIKLQKLITSWLPQDALLSKFARYDEPENPEDCDPVLSKCKKIAELLRTTNWKDFSLDKISLDEFLEKRSLVIGAGSGVTNDDIKTLQRLYRLTKDYDSIVYLLRNGFTSAYQIAQESEELFIAKHHDGLETMKNAKQIYCLAAQYTSEVSLQMAKYYGSLTEQGDSLPSASRGVSQNLFAESSRNVQSNVAPARVEQPVVANWKNLFGILNKNAALKGQSVLSPSAYLMDLLDFLKGDGYNLLKIRRPDIWNLLLTKENAETSLPTIDIVVELLEFLTARKSLRQLKYNTDAKKSDSDLRAEPEFVGKVDEAYAELVSHVYPMDLPRNFHAEKMVALLKNVSLSVSDLIQSQKNPGDEYRYTTLRLSPSLIETLRLPKDGDETDENSLIPVHELWGLDNEGNSVLCPDKATVVTGAWDEILSNASIFLSRSGLTVKDFQEIRLFSIFENDNVTIEPINNTYQLGDIGAFRIENISKPFARKISRFVRLKRLLGWNNEDVSLVFDLDLKDVYGLNQDAIDGLSSQEINRLKLEAIDRVAYLKTLTSASIREILAWVDDMSDDHFDCVFPTPAESEDKEDDNGKSTEPDDGQNDVSEEKKEEFRCKLLERASVSLGVNQTDLLYALRFENESFSDGLSDDDLKENLKVLYRISTFAKRLGISVQKYEILRFLLGADLAKDWNLANLTDCFQNITDILNSPLDEDSLIYLAMPLSPVIAKKAESFVDALKESLQKLWESAKSDKQVEIERDFPDIEATPESRTAFYEWLEQEINAFANSQNMLLPNDILELCEKESLVTDDLDAIKTWLLSLLGSDYSGEVDALFTAASLNDNVWAKELVKFLAFAEAARNEILEKLTAEFGISCSVCEDLLNNRLESVKQTSSGAALFDWFGLAVIDNDSETGVMAYALLSKSALINGYTKMTDYSNIGLGNIYQSIPLNSFDADEDGWDWKNYPADENLFAESNPLSDSLRKLILCFNVSKCFGSSWIYDKLSKDFLLKKWNVNERQLKEILGFNVGADIAVPSLSDPEAWMQLCRYWMVYKKAPIDMATLQTLIADDLVGEEAIADYSDAVENLNNALRNMRTPSDWQTFITPVSDTLRKSRRDAFVSYICFRSQNQELGKFYYPKKFFDANDIYSYYLIDVEMEPDMSVSRTRQALNSIQQFVSRVELGLEGSFVLSEEQRRNWEWMQNYRVWEANRKIFLYAENWIESDLRDDKSPFFKELEDEIRQVGNDPKAMHTALGNYLEKIYETSGVEILGACKEDGGGDGILYTLHIVGRTRGEPHRFFIRKYKAKALYSGEWEPWENLDLDIKAEVALPVLMNQKLYVIWPSLMVSKKEDGAESEGAMQVTNQVEIRMNWAYHNGNKWSSIKTTKNVLFDKYERERDVYLEDGEKIDDRYHFQVESGSSEYVQVNVFRSSFKDISYDNPEEVEVTEGTTLKKNKVVVKRDKDEQSIQETGFIQIWVDGRDVAFTAPKKESRNVNEFPPSNCYLERNCWVEKDKHLFGYDGFGLTANKPVLQNTPGLFRVLPINFAFYSGEDLPFFYMDGQHSFLVHKVPGVNSTKYQFDLISHPLVPEFYKRYRDGGDELLFNRETQALPVSDSYYYSYSYYNYYFSVYLGYYIAGDWEAWDLGQSLFSLNYKPSAKMVARPYPVPMIDFSFGTSNAIYNWELFFHVPMLLADKMFQEQNYEEALKWYRMVFDPRLDLSDYEITKRWSRKLPKGSRFWRFLPFFANRNADDSILETISKPTEYDLLPNVISLQSLVDKWKRDPFNPHLIARYRMAAYQKYVVMKYLDNLIAWADELFTQDTMESVNEAIQLYILAAEVLGPRNIEASDCHILDAIDVKTFLTEKEGAIANVYKDIEDVLVAIRNEEQTVTQGKPSVKSNTLTNVFSSVFYFSVPRNDKLLGYWDTVADRLYKIRNSLNIDGVKRTLALYEPPIDPALLVKARAAGVSIADALSESSAPLPLYRFQVMLQKALDVTHELQSLSSAFLSALEKNDSETLSLMRSRHEQEILTLSRELKDFQIKDFETQLESLEKNRESTVIRYEFYKNIKKISDKEQKALDLQDAAVIIDTAASALNMSASAASAIPDLNVGGIVNVFGGPEVSSNVTGGSKISSGMNSISTSMQVAANIIRHQANKIQTLAGYERRYEEWKLQEKLAEKEIQNIDKQIIAMKIRIEMTEKEISNMERQIEQMDEVYEFMTNRFTNQELYSWMVTQLGQLHSSFFKLAVKLAKRAEVCYRFELGLKDSDKTDFIKNNYWDGLRKGLLAGDRLLFDLRTMESAYQERNKRELEINRAVPLSLIDAEALIKLQTEGKCDFVLPEILFDLDFPGQTYRRIRGVQLEIHCNASSGQGVNAKLSLLSNRIRIKPINTYSEEDSTSYLPNRIGIKTIATSQAEAYAGVFNFDFRDERYLPFEGAGVDSSWRLELPTNFHQFDYESISDVILHVSYTARNGAEPSGCKSLIAKAWNVKKSAIRLSAIDSGALERLRNGEEVSINFIKEHFPAIARDEGFLKGLSVYCWFKNGRQAELTLEVQSSDVSGINSSVSFSENDIQPELWNISSDDIHVANGYSIAIKVADGSTPANIEDLIFVHKYALANSVDEEA</sequence>
<evidence type="ECO:0000313" key="7">
    <source>
        <dbReference type="EMBL" id="ACX74434.1"/>
    </source>
</evidence>
<evidence type="ECO:0000256" key="1">
    <source>
        <dbReference type="ARBA" id="ARBA00023026"/>
    </source>
</evidence>
<feature type="coiled-coil region" evidence="2">
    <location>
        <begin position="2854"/>
        <end position="2916"/>
    </location>
</feature>
<evidence type="ECO:0000313" key="9">
    <source>
        <dbReference type="Proteomes" id="UP000000517"/>
    </source>
</evidence>
<dbReference type="Pfam" id="PF03538">
    <property type="entry name" value="VRP1"/>
    <property type="match status" value="1"/>
</dbReference>
<dbReference type="InterPro" id="IPR040840">
    <property type="entry name" value="TcA_TcB_BD"/>
</dbReference>
<organism evidence="8 9">
    <name type="scientific">Fibrobacter succinogenes (strain ATCC 19169 / S85)</name>
    <dbReference type="NCBI Taxonomy" id="59374"/>
    <lineage>
        <taxon>Bacteria</taxon>
        <taxon>Pseudomonadati</taxon>
        <taxon>Fibrobacterota</taxon>
        <taxon>Fibrobacteria</taxon>
        <taxon>Fibrobacterales</taxon>
        <taxon>Fibrobacteraceae</taxon>
        <taxon>Fibrobacter</taxon>
    </lineage>
</organism>
<dbReference type="Pfam" id="PF18276">
    <property type="entry name" value="TcA_TcB_BD"/>
    <property type="match status" value="1"/>
</dbReference>
<gene>
    <name evidence="7" type="ordered locus">Fisuc_0824</name>
    <name evidence="8" type="ordered locus">FSU_1267</name>
</gene>
<keyword evidence="1" id="KW-0843">Virulence</keyword>
<feature type="domain" description="Neuraminidase-like" evidence="5">
    <location>
        <begin position="1978"/>
        <end position="2083"/>
    </location>
</feature>
<reference evidence="9" key="2">
    <citation type="submission" date="2010-08" db="EMBL/GenBank/DDBJ databases">
        <title>Complete sequence of Fibrobacter succinogenes subsp. succinogenes S85.</title>
        <authorList>
            <person name="Durkin A.S."/>
            <person name="Nelson K.E."/>
            <person name="Morrison M."/>
            <person name="Forsberg C.W."/>
            <person name="Wilson D.B."/>
            <person name="Russell J.B."/>
            <person name="Cann I.K.O."/>
            <person name="Mackie R.I."/>
            <person name="White B.A."/>
        </authorList>
    </citation>
    <scope>NUCLEOTIDE SEQUENCE [LARGE SCALE GENOMIC DNA]</scope>
    <source>
        <strain evidence="9">ATCC 19169 / S85</strain>
    </source>
</reference>
<proteinExistence type="predicted"/>
<evidence type="ECO:0000259" key="5">
    <source>
        <dbReference type="Pfam" id="PF18413"/>
    </source>
</evidence>
<keyword evidence="2" id="KW-0175">Coiled coil</keyword>
<evidence type="ECO:0000313" key="10">
    <source>
        <dbReference type="Proteomes" id="UP000001497"/>
    </source>
</evidence>
<feature type="region of interest" description="Disordered" evidence="3">
    <location>
        <begin position="108"/>
        <end position="137"/>
    </location>
</feature>
<evidence type="ECO:0000256" key="3">
    <source>
        <dbReference type="SAM" id="MobiDB-lite"/>
    </source>
</evidence>
<dbReference type="KEGG" id="fsu:Fisuc_0824"/>
<dbReference type="EMBL" id="CP002158">
    <property type="protein sequence ID" value="ADL26925.1"/>
    <property type="molecule type" value="Genomic_DNA"/>
</dbReference>
<dbReference type="Pfam" id="PF18413">
    <property type="entry name" value="Neuraminidase"/>
    <property type="match status" value="1"/>
</dbReference>
<dbReference type="STRING" id="59374.FSU_1267"/>
<dbReference type="Proteomes" id="UP000000517">
    <property type="component" value="Chromosome"/>
</dbReference>
<dbReference type="KEGG" id="fsc:FSU_1267"/>
<dbReference type="EMBL" id="CP001792">
    <property type="protein sequence ID" value="ACX74434.1"/>
    <property type="molecule type" value="Genomic_DNA"/>
</dbReference>
<keyword evidence="10" id="KW-1185">Reference proteome</keyword>
<dbReference type="PATRIC" id="fig|59374.8.peg.1224"/>
<protein>
    <submittedName>
        <fullName evidence="8">Insecticidal toxin-like protein</fullName>
    </submittedName>
</protein>
<evidence type="ECO:0000256" key="2">
    <source>
        <dbReference type="SAM" id="Coils"/>
    </source>
</evidence>
<accession>C9RNI8</accession>
<evidence type="ECO:0000313" key="8">
    <source>
        <dbReference type="EMBL" id="ADL26925.1"/>
    </source>
</evidence>
<dbReference type="InterPro" id="IPR018003">
    <property type="entry name" value="Insecticidal_toxin/plasmid_vir"/>
</dbReference>
<dbReference type="InterPro" id="IPR046839">
    <property type="entry name" value="ABC_toxin_N"/>
</dbReference>
<feature type="domain" description="ABC toxin N-terminal" evidence="6">
    <location>
        <begin position="1802"/>
        <end position="1930"/>
    </location>
</feature>
<dbReference type="RefSeq" id="WP_014545580.1">
    <property type="nucleotide sequence ID" value="NC_013410.1"/>
</dbReference>
<dbReference type="Pfam" id="PF20220">
    <property type="entry name" value="ABC_toxin_N"/>
    <property type="match status" value="1"/>
</dbReference>
<dbReference type="OrthoDB" id="9781691at2"/>